<reference evidence="2" key="1">
    <citation type="journal article" date="2023" name="G3 (Bethesda)">
        <title>A reference genome for the long-term kleptoplast-retaining sea slug Elysia crispata morphotype clarki.</title>
        <authorList>
            <person name="Eastman K.E."/>
            <person name="Pendleton A.L."/>
            <person name="Shaikh M.A."/>
            <person name="Suttiyut T."/>
            <person name="Ogas R."/>
            <person name="Tomko P."/>
            <person name="Gavelis G."/>
            <person name="Widhalm J.R."/>
            <person name="Wisecaver J.H."/>
        </authorList>
    </citation>
    <scope>NUCLEOTIDE SEQUENCE</scope>
    <source>
        <strain evidence="2">ECLA1</strain>
    </source>
</reference>
<feature type="compositionally biased region" description="Polar residues" evidence="1">
    <location>
        <begin position="23"/>
        <end position="33"/>
    </location>
</feature>
<feature type="compositionally biased region" description="Low complexity" evidence="1">
    <location>
        <begin position="188"/>
        <end position="197"/>
    </location>
</feature>
<feature type="compositionally biased region" description="Basic and acidic residues" evidence="1">
    <location>
        <begin position="246"/>
        <end position="258"/>
    </location>
</feature>
<feature type="compositionally biased region" description="Polar residues" evidence="1">
    <location>
        <begin position="289"/>
        <end position="310"/>
    </location>
</feature>
<protein>
    <submittedName>
        <fullName evidence="2">Uncharacterized protein</fullName>
    </submittedName>
</protein>
<organism evidence="2 3">
    <name type="scientific">Elysia crispata</name>
    <name type="common">lettuce slug</name>
    <dbReference type="NCBI Taxonomy" id="231223"/>
    <lineage>
        <taxon>Eukaryota</taxon>
        <taxon>Metazoa</taxon>
        <taxon>Spiralia</taxon>
        <taxon>Lophotrochozoa</taxon>
        <taxon>Mollusca</taxon>
        <taxon>Gastropoda</taxon>
        <taxon>Heterobranchia</taxon>
        <taxon>Euthyneura</taxon>
        <taxon>Panpulmonata</taxon>
        <taxon>Sacoglossa</taxon>
        <taxon>Placobranchoidea</taxon>
        <taxon>Plakobranchidae</taxon>
        <taxon>Elysia</taxon>
    </lineage>
</organism>
<feature type="compositionally biased region" description="Basic and acidic residues" evidence="1">
    <location>
        <begin position="144"/>
        <end position="154"/>
    </location>
</feature>
<dbReference type="Proteomes" id="UP001283361">
    <property type="component" value="Unassembled WGS sequence"/>
</dbReference>
<dbReference type="EMBL" id="JAWDGP010004497">
    <property type="protein sequence ID" value="KAK3763828.1"/>
    <property type="molecule type" value="Genomic_DNA"/>
</dbReference>
<evidence type="ECO:0000256" key="1">
    <source>
        <dbReference type="SAM" id="MobiDB-lite"/>
    </source>
</evidence>
<name>A0AAE1DBY7_9GAST</name>
<sequence length="429" mass="46657">MSSPSQTQTLLDKGEIAMISASPVDSLNNSGTEEQLLDISENQNNDEIENKEVNPDSWQEPLDHPQNHDPGVVDPQHVTVEVGKAKNGDSTAVNATKLPFTQNTDITSMDSIVPENDAAFIDVEHTIQDGLRDSGLSSSSNIVKQREDSNHVAEKFSSATESNPNSDLSHMSTSPPPQTFESDIPNEKSLSGSNNNNDSKKKKPLQVSASLSYETEEKYPRASSPRTRLHMEDRRSNSLDVPSIRIRSEDDSSDEDRNSSSGKNDLNDNNNAKQESAVSYPDTTDLLPNRSSTQENHVNGQSGGTSQSPAKSEDKRSANIKPNEEPKAMQVGSHIKSSDNPSPHSGGPCGSKLSTSYSLDVPEPKNLSLSLNRLDPNKRRRSQGEGILVQDKLITSNSMSRLPDGRRKSWASDASPRSSKGSIFDGKLP</sequence>
<feature type="region of interest" description="Disordered" evidence="1">
    <location>
        <begin position="131"/>
        <end position="429"/>
    </location>
</feature>
<evidence type="ECO:0000313" key="2">
    <source>
        <dbReference type="EMBL" id="KAK3763828.1"/>
    </source>
</evidence>
<feature type="compositionally biased region" description="Polar residues" evidence="1">
    <location>
        <begin position="262"/>
        <end position="277"/>
    </location>
</feature>
<dbReference type="AlphaFoldDB" id="A0AAE1DBY7"/>
<proteinExistence type="predicted"/>
<feature type="compositionally biased region" description="Basic and acidic residues" evidence="1">
    <location>
        <begin position="311"/>
        <end position="327"/>
    </location>
</feature>
<feature type="region of interest" description="Disordered" evidence="1">
    <location>
        <begin position="21"/>
        <end position="75"/>
    </location>
</feature>
<feature type="compositionally biased region" description="Polar residues" evidence="1">
    <location>
        <begin position="157"/>
        <end position="173"/>
    </location>
</feature>
<accession>A0AAE1DBY7</accession>
<evidence type="ECO:0000313" key="3">
    <source>
        <dbReference type="Proteomes" id="UP001283361"/>
    </source>
</evidence>
<comment type="caution">
    <text evidence="2">The sequence shown here is derived from an EMBL/GenBank/DDBJ whole genome shotgun (WGS) entry which is preliminary data.</text>
</comment>
<gene>
    <name evidence="2" type="ORF">RRG08_050192</name>
</gene>
<keyword evidence="3" id="KW-1185">Reference proteome</keyword>